<dbReference type="AlphaFoldDB" id="A0A368NNU7"/>
<evidence type="ECO:0000256" key="1">
    <source>
        <dbReference type="ARBA" id="ARBA00004141"/>
    </source>
</evidence>
<dbReference type="GO" id="GO:0016020">
    <property type="term" value="C:membrane"/>
    <property type="evidence" value="ECO:0007669"/>
    <property type="project" value="UniProtKB-SubCell"/>
</dbReference>
<evidence type="ECO:0000256" key="5">
    <source>
        <dbReference type="SAM" id="Phobius"/>
    </source>
</evidence>
<name>A0A368NNU7_9GAMM</name>
<keyword evidence="2 5" id="KW-0812">Transmembrane</keyword>
<dbReference type="EMBL" id="QPID01000002">
    <property type="protein sequence ID" value="RCU51780.1"/>
    <property type="molecule type" value="Genomic_DNA"/>
</dbReference>
<accession>A0A368NNU7</accession>
<evidence type="ECO:0000256" key="4">
    <source>
        <dbReference type="ARBA" id="ARBA00023136"/>
    </source>
</evidence>
<evidence type="ECO:0000256" key="3">
    <source>
        <dbReference type="ARBA" id="ARBA00022989"/>
    </source>
</evidence>
<keyword evidence="7" id="KW-1185">Reference proteome</keyword>
<evidence type="ECO:0000313" key="7">
    <source>
        <dbReference type="Proteomes" id="UP000252558"/>
    </source>
</evidence>
<comment type="subcellular location">
    <subcellularLocation>
        <location evidence="1">Membrane</location>
        <topology evidence="1">Multi-pass membrane protein</topology>
    </subcellularLocation>
</comment>
<dbReference type="Proteomes" id="UP000252558">
    <property type="component" value="Unassembled WGS sequence"/>
</dbReference>
<organism evidence="6 7">
    <name type="scientific">Corallincola holothuriorum</name>
    <dbReference type="NCBI Taxonomy" id="2282215"/>
    <lineage>
        <taxon>Bacteria</taxon>
        <taxon>Pseudomonadati</taxon>
        <taxon>Pseudomonadota</taxon>
        <taxon>Gammaproteobacteria</taxon>
        <taxon>Alteromonadales</taxon>
        <taxon>Psychromonadaceae</taxon>
        <taxon>Corallincola</taxon>
    </lineage>
</organism>
<protein>
    <submittedName>
        <fullName evidence="6">Uncharacterized protein</fullName>
    </submittedName>
</protein>
<sequence>MLLFVIAKIGWEQMLGPLQSSNDMMPEQIAIQAHLYGAIFGVALGVISRNLFPLSNTKN</sequence>
<dbReference type="SUPFAM" id="SSF144091">
    <property type="entry name" value="Rhomboid-like"/>
    <property type="match status" value="1"/>
</dbReference>
<gene>
    <name evidence="6" type="ORF">DU002_04745</name>
</gene>
<keyword evidence="3 5" id="KW-1133">Transmembrane helix</keyword>
<comment type="caution">
    <text evidence="6">The sequence shown here is derived from an EMBL/GenBank/DDBJ whole genome shotgun (WGS) entry which is preliminary data.</text>
</comment>
<proteinExistence type="predicted"/>
<evidence type="ECO:0000313" key="6">
    <source>
        <dbReference type="EMBL" id="RCU51780.1"/>
    </source>
</evidence>
<keyword evidence="4 5" id="KW-0472">Membrane</keyword>
<evidence type="ECO:0000256" key="2">
    <source>
        <dbReference type="ARBA" id="ARBA00022692"/>
    </source>
</evidence>
<dbReference type="InterPro" id="IPR035952">
    <property type="entry name" value="Rhomboid-like_sf"/>
</dbReference>
<reference evidence="6 7" key="1">
    <citation type="submission" date="2018-07" db="EMBL/GenBank/DDBJ databases">
        <title>Corallincola holothuriorum sp. nov., a new facultative anaerobe isolated from sea cucumber Apostichopus japonicus.</title>
        <authorList>
            <person name="Xia H."/>
        </authorList>
    </citation>
    <scope>NUCLEOTIDE SEQUENCE [LARGE SCALE GENOMIC DNA]</scope>
    <source>
        <strain evidence="6 7">C4</strain>
    </source>
</reference>
<feature type="transmembrane region" description="Helical" evidence="5">
    <location>
        <begin position="33"/>
        <end position="52"/>
    </location>
</feature>